<feature type="signal peptide" evidence="1">
    <location>
        <begin position="1"/>
        <end position="19"/>
    </location>
</feature>
<dbReference type="Proteomes" id="UP000616885">
    <property type="component" value="Unassembled WGS sequence"/>
</dbReference>
<gene>
    <name evidence="2" type="ORF">IM811_004797</name>
</gene>
<proteinExistence type="predicted"/>
<sequence>MHLWNVFIAFVAVGSGAAATDPASICGDAPRHCTTLNSRDGFECRRQICKPFYYITFALGTRYSQRKLDIATCQPAPQTVTFTHTIRPTTTVTETIRPFAVTTKETSTITLLGNPAAESTTTLTATTTVLLGATTIIDTTSSTQYEVSIETQTRMETDTVVSTTTLTTTTTIPWAVQTCAPPTRRRVFKFGRGDSPFPNKCSCYLTATQGAPSLKTATETTTEGLATQTILEKGSQTPTITRTVIWTAYLNAATVSAAEVTETITEARTETRHSLTIVVDTETKIVTSTETRTTTETSITSTTAISTATADPCADAHRLSVPAGTGLSGPNIALSFSNEGGRSDEKILSCCRSCFGNPGCVFFRVSDQLCEGFGVENATNPCASNRCPRGQPALLHQRAQDGYDYFLGECGVLV</sequence>
<protein>
    <recommendedName>
        <fullName evidence="4">Apple domain-containing protein</fullName>
    </recommendedName>
</protein>
<dbReference type="AlphaFoldDB" id="A0A8H7KAE7"/>
<feature type="chain" id="PRO_5034225031" description="Apple domain-containing protein" evidence="1">
    <location>
        <begin position="20"/>
        <end position="414"/>
    </location>
</feature>
<evidence type="ECO:0000313" key="3">
    <source>
        <dbReference type="Proteomes" id="UP000616885"/>
    </source>
</evidence>
<accession>A0A8H7KAE7</accession>
<evidence type="ECO:0000313" key="2">
    <source>
        <dbReference type="EMBL" id="KAF9745175.1"/>
    </source>
</evidence>
<reference evidence="2" key="1">
    <citation type="submission" date="2020-10" db="EMBL/GenBank/DDBJ databases">
        <title>High-Quality Genome Resource of Clonostachys rosea strain S41 by Oxford Nanopore Long-Read Sequencing.</title>
        <authorList>
            <person name="Wang H."/>
        </authorList>
    </citation>
    <scope>NUCLEOTIDE SEQUENCE</scope>
    <source>
        <strain evidence="2">S41</strain>
    </source>
</reference>
<evidence type="ECO:0008006" key="4">
    <source>
        <dbReference type="Google" id="ProtNLM"/>
    </source>
</evidence>
<organism evidence="2 3">
    <name type="scientific">Bionectria ochroleuca</name>
    <name type="common">Gliocladium roseum</name>
    <dbReference type="NCBI Taxonomy" id="29856"/>
    <lineage>
        <taxon>Eukaryota</taxon>
        <taxon>Fungi</taxon>
        <taxon>Dikarya</taxon>
        <taxon>Ascomycota</taxon>
        <taxon>Pezizomycotina</taxon>
        <taxon>Sordariomycetes</taxon>
        <taxon>Hypocreomycetidae</taxon>
        <taxon>Hypocreales</taxon>
        <taxon>Bionectriaceae</taxon>
        <taxon>Clonostachys</taxon>
    </lineage>
</organism>
<dbReference type="EMBL" id="JADCTT010000013">
    <property type="protein sequence ID" value="KAF9745175.1"/>
    <property type="molecule type" value="Genomic_DNA"/>
</dbReference>
<evidence type="ECO:0000256" key="1">
    <source>
        <dbReference type="SAM" id="SignalP"/>
    </source>
</evidence>
<name>A0A8H7KAE7_BIOOC</name>
<comment type="caution">
    <text evidence="2">The sequence shown here is derived from an EMBL/GenBank/DDBJ whole genome shotgun (WGS) entry which is preliminary data.</text>
</comment>
<keyword evidence="1" id="KW-0732">Signal</keyword>